<dbReference type="GO" id="GO:0000978">
    <property type="term" value="F:RNA polymerase II cis-regulatory region sequence-specific DNA binding"/>
    <property type="evidence" value="ECO:0007669"/>
    <property type="project" value="TreeGrafter"/>
</dbReference>
<feature type="compositionally biased region" description="Polar residues" evidence="7">
    <location>
        <begin position="778"/>
        <end position="787"/>
    </location>
</feature>
<dbReference type="InterPro" id="IPR039350">
    <property type="entry name" value="Prospero_homeodomain"/>
</dbReference>
<evidence type="ECO:0000256" key="6">
    <source>
        <dbReference type="ARBA" id="ARBA00023242"/>
    </source>
</evidence>
<dbReference type="GO" id="GO:0000981">
    <property type="term" value="F:DNA-binding transcription factor activity, RNA polymerase II-specific"/>
    <property type="evidence" value="ECO:0007669"/>
    <property type="project" value="TreeGrafter"/>
</dbReference>
<feature type="compositionally biased region" description="Polar residues" evidence="7">
    <location>
        <begin position="753"/>
        <end position="762"/>
    </location>
</feature>
<dbReference type="SUPFAM" id="SSF46689">
    <property type="entry name" value="Homeodomain-like"/>
    <property type="match status" value="1"/>
</dbReference>
<dbReference type="PROSITE" id="PS51818">
    <property type="entry name" value="HOMEO_PROSPERO"/>
    <property type="match status" value="1"/>
</dbReference>
<dbReference type="PANTHER" id="PTHR12198:SF0">
    <property type="entry name" value="HOMEOBOX PROTEIN PROSPERO"/>
    <property type="match status" value="1"/>
</dbReference>
<feature type="compositionally biased region" description="Polar residues" evidence="7">
    <location>
        <begin position="342"/>
        <end position="355"/>
    </location>
</feature>
<evidence type="ECO:0000313" key="10">
    <source>
        <dbReference type="Proteomes" id="UP000728185"/>
    </source>
</evidence>
<gene>
    <name evidence="9" type="ORF">FBUS_02384</name>
</gene>
<feature type="region of interest" description="Disordered" evidence="7">
    <location>
        <begin position="248"/>
        <end position="370"/>
    </location>
</feature>
<feature type="compositionally biased region" description="Low complexity" evidence="7">
    <location>
        <begin position="33"/>
        <end position="45"/>
    </location>
</feature>
<dbReference type="InterPro" id="IPR009057">
    <property type="entry name" value="Homeodomain-like_sf"/>
</dbReference>
<organism evidence="9 10">
    <name type="scientific">Fasciolopsis buskii</name>
    <dbReference type="NCBI Taxonomy" id="27845"/>
    <lineage>
        <taxon>Eukaryota</taxon>
        <taxon>Metazoa</taxon>
        <taxon>Spiralia</taxon>
        <taxon>Lophotrochozoa</taxon>
        <taxon>Platyhelminthes</taxon>
        <taxon>Trematoda</taxon>
        <taxon>Digenea</taxon>
        <taxon>Plagiorchiida</taxon>
        <taxon>Echinostomata</taxon>
        <taxon>Echinostomatoidea</taxon>
        <taxon>Fasciolidae</taxon>
        <taxon>Fasciolopsis</taxon>
    </lineage>
</organism>
<dbReference type="InterPro" id="IPR023082">
    <property type="entry name" value="Homeo_prospero_dom"/>
</dbReference>
<feature type="compositionally biased region" description="Basic and acidic residues" evidence="7">
    <location>
        <begin position="73"/>
        <end position="89"/>
    </location>
</feature>
<dbReference type="GO" id="GO:0005634">
    <property type="term" value="C:nucleus"/>
    <property type="evidence" value="ECO:0007669"/>
    <property type="project" value="UniProtKB-SubCell"/>
</dbReference>
<feature type="region of interest" description="Disordered" evidence="7">
    <location>
        <begin position="753"/>
        <end position="813"/>
    </location>
</feature>
<reference evidence="9" key="1">
    <citation type="submission" date="2019-05" db="EMBL/GenBank/DDBJ databases">
        <title>Annotation for the trematode Fasciolopsis buski.</title>
        <authorList>
            <person name="Choi Y.-J."/>
        </authorList>
    </citation>
    <scope>NUCLEOTIDE SEQUENCE</scope>
    <source>
        <strain evidence="9">HT</strain>
        <tissue evidence="9">Whole worm</tissue>
    </source>
</reference>
<dbReference type="EMBL" id="LUCM01010763">
    <property type="protein sequence ID" value="KAA0185014.1"/>
    <property type="molecule type" value="Genomic_DNA"/>
</dbReference>
<keyword evidence="4" id="KW-0371">Homeobox</keyword>
<evidence type="ECO:0000256" key="7">
    <source>
        <dbReference type="SAM" id="MobiDB-lite"/>
    </source>
</evidence>
<keyword evidence="3" id="KW-0238">DNA-binding</keyword>
<dbReference type="InterPro" id="IPR037131">
    <property type="entry name" value="Homeo_prospero_dom_sf"/>
</dbReference>
<evidence type="ECO:0000256" key="4">
    <source>
        <dbReference type="ARBA" id="ARBA00023155"/>
    </source>
</evidence>
<dbReference type="Gene3D" id="1.10.10.500">
    <property type="entry name" value="Homeo-prospero domain"/>
    <property type="match status" value="2"/>
</dbReference>
<evidence type="ECO:0000256" key="3">
    <source>
        <dbReference type="ARBA" id="ARBA00023125"/>
    </source>
</evidence>
<feature type="domain" description="Prospero" evidence="8">
    <location>
        <begin position="1002"/>
        <end position="1137"/>
    </location>
</feature>
<evidence type="ECO:0000256" key="1">
    <source>
        <dbReference type="ARBA" id="ARBA00004123"/>
    </source>
</evidence>
<keyword evidence="2" id="KW-0805">Transcription regulation</keyword>
<keyword evidence="6" id="KW-0539">Nucleus</keyword>
<feature type="region of interest" description="Disordered" evidence="7">
    <location>
        <begin position="70"/>
        <end position="164"/>
    </location>
</feature>
<dbReference type="GO" id="GO:0048468">
    <property type="term" value="P:cell development"/>
    <property type="evidence" value="ECO:0007669"/>
    <property type="project" value="UniProtKB-ARBA"/>
</dbReference>
<feature type="compositionally biased region" description="Basic and acidic residues" evidence="7">
    <location>
        <begin position="763"/>
        <end position="772"/>
    </location>
</feature>
<keyword evidence="10" id="KW-1185">Reference proteome</keyword>
<feature type="compositionally biased region" description="Basic and acidic residues" evidence="7">
    <location>
        <begin position="144"/>
        <end position="156"/>
    </location>
</feature>
<evidence type="ECO:0000256" key="5">
    <source>
        <dbReference type="ARBA" id="ARBA00023163"/>
    </source>
</evidence>
<feature type="compositionally biased region" description="Polar residues" evidence="7">
    <location>
        <begin position="276"/>
        <end position="310"/>
    </location>
</feature>
<feature type="compositionally biased region" description="Low complexity" evidence="7">
    <location>
        <begin position="788"/>
        <end position="798"/>
    </location>
</feature>
<feature type="region of interest" description="Disordered" evidence="7">
    <location>
        <begin position="693"/>
        <end position="717"/>
    </location>
</feature>
<dbReference type="AlphaFoldDB" id="A0A8E0RQ49"/>
<dbReference type="PANTHER" id="PTHR12198">
    <property type="entry name" value="HOMEOBOX PROTEIN PROSPERO/PROX-1/CEH-26"/>
    <property type="match status" value="1"/>
</dbReference>
<protein>
    <submittedName>
        <fullName evidence="9">PROX1</fullName>
    </submittedName>
</protein>
<dbReference type="OrthoDB" id="10038576at2759"/>
<dbReference type="Pfam" id="PF05044">
    <property type="entry name" value="HPD"/>
    <property type="match status" value="2"/>
</dbReference>
<accession>A0A8E0RQ49</accession>
<keyword evidence="5" id="KW-0804">Transcription</keyword>
<dbReference type="Proteomes" id="UP000728185">
    <property type="component" value="Unassembled WGS sequence"/>
</dbReference>
<dbReference type="GO" id="GO:0007399">
    <property type="term" value="P:nervous system development"/>
    <property type="evidence" value="ECO:0007669"/>
    <property type="project" value="UniProtKB-ARBA"/>
</dbReference>
<sequence>MEDLVGAKLSPSPKTQLAFQNNCSRLDNEHDPTGPTAVSSSVSATGISSSTVPVILWGMQNLVDSEADLISPECDHSSPDGRVPVEHHQAGRRRRRKQIAPPQKFPACSTPSNDCLSVPDDSDDENESIRTASNLTESDEEDKTEFIRAQKRSRNEAEEEESSIAPSIQYGALIDEISRQTMDAVKHYIIPTSVCTCDNDKDRVDEVNVAGLDETNQIVERAMQHLEPQIARLVGQSIRHSIRTIRAQMLTGPRQDGVGSEANKAKSGRRDDVLSTKLSADSTVNKDSSGFTISNLSGDLKTGNLQTSRISPPGMIRMKQQELSTRGSPNTGDGGNGDTDSIKTSPEDLSSSLLSKPQVEDNRTSVSNRTYPVTVPPLQVVNHWKIGTSQNPSINDSSCLTTLPVAGFKSETTIPTSSVCPLINCCRKNQAKSADRTSETILNPTDQEGARFACRSGSDDLLKSKNTHPDTTGIEFSNILESFNGTESKTQKVMVHCNEQRPGYQNSSWKPSISTTQPGVTSAAAAAAILTAFGLTNNPFWATRRPASNDRNLPSWIPAYSPTLLQWASENLATAGSEPTNSTNSHPLANASPFTMIPPLPGLVNTNMMDLASSVPNSANPVNLSTEEQTEALPLVVRGLRSDLVNNTVARFSRDELSSIASENQTGSIPVVSTGYTQPMAMNYQGGLLSRRKRTKVTDTRMGSRGPRAMHCTSPRTNSSLNANSCSGFPFFKSLEDKNVTLKMTNNVIRHPVSTASSLSRNLKSENSERPLGDMIPSPTNLTEARLNSSSSSPSPNSVRLSGGSHDQVEGESGRLLSNRANISTGFYPPAQIQNVQTALRHGIGSIASLMNKERHSISEGDTFEQVLAQSFHPYSFSKRPSDTNHGKSSSFQMTTMFDPTMTSASSPQMLEPGYQNSHASSLLMNHDLRNNSIPSLTRNVSLDLPGIRAPLVSFGKPNNHSDGLFKRGLHASLLLPGSCCDSDSLTDNPNGSTCLDGMRVTSTLTPVHLRKAKLMFFYTRYPNSTLIKIEFYYIQMEKFARVAISEGIRSAEEIHVTTDSELYRALNLHYNRNQQLEVPHHFRVVVEATLREFFNALMTGKDAEQSWKKPIYKIIARMDQPVPEFFKNPNWMEQLADG</sequence>
<evidence type="ECO:0000313" key="9">
    <source>
        <dbReference type="EMBL" id="KAA0185014.1"/>
    </source>
</evidence>
<evidence type="ECO:0000259" key="8">
    <source>
        <dbReference type="PROSITE" id="PS51818"/>
    </source>
</evidence>
<proteinExistence type="predicted"/>
<feature type="region of interest" description="Disordered" evidence="7">
    <location>
        <begin position="25"/>
        <end position="45"/>
    </location>
</feature>
<evidence type="ECO:0000256" key="2">
    <source>
        <dbReference type="ARBA" id="ARBA00023015"/>
    </source>
</evidence>
<name>A0A8E0RQ49_9TREM</name>
<comment type="subcellular location">
    <subcellularLocation>
        <location evidence="1">Nucleus</location>
    </subcellularLocation>
</comment>
<comment type="caution">
    <text evidence="9">The sequence shown here is derived from an EMBL/GenBank/DDBJ whole genome shotgun (WGS) entry which is preliminary data.</text>
</comment>